<feature type="compositionally biased region" description="Basic and acidic residues" evidence="1">
    <location>
        <begin position="1"/>
        <end position="11"/>
    </location>
</feature>
<proteinExistence type="predicted"/>
<feature type="compositionally biased region" description="Polar residues" evidence="1">
    <location>
        <begin position="14"/>
        <end position="24"/>
    </location>
</feature>
<sequence length="58" mass="6383">MAAAADQHDAEELTNGSVTPPRRTTQWHRQVRRGGSGSFDKAWSLGVLTYKGNEVKGR</sequence>
<evidence type="ECO:0000313" key="3">
    <source>
        <dbReference type="Proteomes" id="UP001419268"/>
    </source>
</evidence>
<protein>
    <submittedName>
        <fullName evidence="2">Uncharacterized protein</fullName>
    </submittedName>
</protein>
<accession>A0AAP0IAE6</accession>
<comment type="caution">
    <text evidence="2">The sequence shown here is derived from an EMBL/GenBank/DDBJ whole genome shotgun (WGS) entry which is preliminary data.</text>
</comment>
<dbReference type="Proteomes" id="UP001419268">
    <property type="component" value="Unassembled WGS sequence"/>
</dbReference>
<feature type="region of interest" description="Disordered" evidence="1">
    <location>
        <begin position="1"/>
        <end position="38"/>
    </location>
</feature>
<keyword evidence="3" id="KW-1185">Reference proteome</keyword>
<dbReference type="AlphaFoldDB" id="A0AAP0IAE6"/>
<evidence type="ECO:0000256" key="1">
    <source>
        <dbReference type="SAM" id="MobiDB-lite"/>
    </source>
</evidence>
<evidence type="ECO:0000313" key="2">
    <source>
        <dbReference type="EMBL" id="KAK9111483.1"/>
    </source>
</evidence>
<gene>
    <name evidence="2" type="ORF">Scep_019002</name>
</gene>
<organism evidence="2 3">
    <name type="scientific">Stephania cephalantha</name>
    <dbReference type="NCBI Taxonomy" id="152367"/>
    <lineage>
        <taxon>Eukaryota</taxon>
        <taxon>Viridiplantae</taxon>
        <taxon>Streptophyta</taxon>
        <taxon>Embryophyta</taxon>
        <taxon>Tracheophyta</taxon>
        <taxon>Spermatophyta</taxon>
        <taxon>Magnoliopsida</taxon>
        <taxon>Ranunculales</taxon>
        <taxon>Menispermaceae</taxon>
        <taxon>Menispermoideae</taxon>
        <taxon>Cissampelideae</taxon>
        <taxon>Stephania</taxon>
    </lineage>
</organism>
<name>A0AAP0IAE6_9MAGN</name>
<dbReference type="EMBL" id="JBBNAG010000008">
    <property type="protein sequence ID" value="KAK9111483.1"/>
    <property type="molecule type" value="Genomic_DNA"/>
</dbReference>
<reference evidence="2 3" key="1">
    <citation type="submission" date="2024-01" db="EMBL/GenBank/DDBJ databases">
        <title>Genome assemblies of Stephania.</title>
        <authorList>
            <person name="Yang L."/>
        </authorList>
    </citation>
    <scope>NUCLEOTIDE SEQUENCE [LARGE SCALE GENOMIC DNA]</scope>
    <source>
        <strain evidence="2">JXDWG</strain>
        <tissue evidence="2">Leaf</tissue>
    </source>
</reference>